<feature type="compositionally biased region" description="Polar residues" evidence="8">
    <location>
        <begin position="215"/>
        <end position="225"/>
    </location>
</feature>
<dbReference type="InterPro" id="IPR025857">
    <property type="entry name" value="MacB_PCD"/>
</dbReference>
<organism evidence="12 13">
    <name type="scientific">Aureliella helgolandensis</name>
    <dbReference type="NCBI Taxonomy" id="2527968"/>
    <lineage>
        <taxon>Bacteria</taxon>
        <taxon>Pseudomonadati</taxon>
        <taxon>Planctomycetota</taxon>
        <taxon>Planctomycetia</taxon>
        <taxon>Pirellulales</taxon>
        <taxon>Pirellulaceae</taxon>
        <taxon>Aureliella</taxon>
    </lineage>
</organism>
<evidence type="ECO:0000256" key="4">
    <source>
        <dbReference type="ARBA" id="ARBA00022692"/>
    </source>
</evidence>
<feature type="domain" description="MacB-like periplasmic core" evidence="11">
    <location>
        <begin position="273"/>
        <end position="406"/>
    </location>
</feature>
<comment type="similarity">
    <text evidence="2">Belongs to the ABC-4 integral membrane protein family. LolC/E subfamily.</text>
</comment>
<dbReference type="AlphaFoldDB" id="A0A518GAN0"/>
<comment type="subcellular location">
    <subcellularLocation>
        <location evidence="1">Cell membrane</location>
        <topology evidence="1">Multi-pass membrane protein</topology>
    </subcellularLocation>
</comment>
<evidence type="ECO:0000256" key="5">
    <source>
        <dbReference type="ARBA" id="ARBA00022989"/>
    </source>
</evidence>
<evidence type="ECO:0000256" key="6">
    <source>
        <dbReference type="ARBA" id="ARBA00023136"/>
    </source>
</evidence>
<feature type="transmembrane region" description="Helical" evidence="9">
    <location>
        <begin position="15"/>
        <end position="38"/>
    </location>
</feature>
<feature type="domain" description="ABC3 transporter permease C-terminal" evidence="10">
    <location>
        <begin position="438"/>
        <end position="572"/>
    </location>
</feature>
<dbReference type="Pfam" id="PF02687">
    <property type="entry name" value="FtsX"/>
    <property type="match status" value="1"/>
</dbReference>
<keyword evidence="3" id="KW-1003">Cell membrane</keyword>
<evidence type="ECO:0000259" key="10">
    <source>
        <dbReference type="Pfam" id="PF02687"/>
    </source>
</evidence>
<proteinExistence type="inferred from homology"/>
<dbReference type="Pfam" id="PF12704">
    <property type="entry name" value="MacB_PCD"/>
    <property type="match status" value="1"/>
</dbReference>
<name>A0A518GAN0_9BACT</name>
<protein>
    <submittedName>
        <fullName evidence="12">Lipoprotein-releasing system transmembrane protein LolE</fullName>
    </submittedName>
</protein>
<feature type="transmembrane region" description="Helical" evidence="9">
    <location>
        <begin position="439"/>
        <end position="461"/>
    </location>
</feature>
<keyword evidence="12" id="KW-0449">Lipoprotein</keyword>
<dbReference type="PANTHER" id="PTHR30489:SF0">
    <property type="entry name" value="LIPOPROTEIN-RELEASING SYSTEM TRANSMEMBRANE PROTEIN LOLE"/>
    <property type="match status" value="1"/>
</dbReference>
<evidence type="ECO:0000256" key="9">
    <source>
        <dbReference type="SAM" id="Phobius"/>
    </source>
</evidence>
<dbReference type="OrthoDB" id="9808461at2"/>
<dbReference type="GO" id="GO:0098797">
    <property type="term" value="C:plasma membrane protein complex"/>
    <property type="evidence" value="ECO:0007669"/>
    <property type="project" value="TreeGrafter"/>
</dbReference>
<dbReference type="GO" id="GO:0044874">
    <property type="term" value="P:lipoprotein localization to outer membrane"/>
    <property type="evidence" value="ECO:0007669"/>
    <property type="project" value="TreeGrafter"/>
</dbReference>
<keyword evidence="4 9" id="KW-0812">Transmembrane</keyword>
<evidence type="ECO:0000256" key="3">
    <source>
        <dbReference type="ARBA" id="ARBA00022475"/>
    </source>
</evidence>
<sequence length="579" mass="63023">MYRWLLCWRYLRTRYIALASVISVMLGVATLIVVNSVMDGFTTEMQDRMHGILSDVVVESQNTNGIGNHYAIQQEIRQTVGDDLVGLTAVVHVPAMVSIDHRGETRTQQINLIGIDTDTYSKVSDFSKFLMHPDNRKQLDFVLRESGYGVDRPDFPKSGWEYRRSMAARKKQLAALTQQIESEKKRNEELRSMLDEVAVVDGRPSRVPPADLDGLSNSTSSTVGTDQEPVSGEDSSLLASTIEFPEIPAGLSPSAETAEPLAVETSSSGAPALAPQFDAVVSTGGGEARKFDPEVDQHEGIVLGISIGSTRYRNAGGEVTDYYFAQPGDDVQVTFPSAGSTPRAINSRFTVVDFYESKMSEYDATFAFVPLETLQRHRGMQGAISSIQLKLRDGADLNLVRDKLRAKFPIQLGIQVNTWRDLQGALLAAVEMETTILNILLFLIIAVAGFGILATFFMIVVEKTKDIGVLKSLGASGSGIATIFLGYGVLLGAFGAGVGAVAGLVFVAYINNIADVLERITGREVFDPTVYYFDTIPTIVHPAMVVWVVIGAVLIAVMASVLPSIRAARMHPVEALRYE</sequence>
<reference evidence="12 13" key="1">
    <citation type="submission" date="2019-02" db="EMBL/GenBank/DDBJ databases">
        <title>Deep-cultivation of Planctomycetes and their phenomic and genomic characterization uncovers novel biology.</title>
        <authorList>
            <person name="Wiegand S."/>
            <person name="Jogler M."/>
            <person name="Boedeker C."/>
            <person name="Pinto D."/>
            <person name="Vollmers J."/>
            <person name="Rivas-Marin E."/>
            <person name="Kohn T."/>
            <person name="Peeters S.H."/>
            <person name="Heuer A."/>
            <person name="Rast P."/>
            <person name="Oberbeckmann S."/>
            <person name="Bunk B."/>
            <person name="Jeske O."/>
            <person name="Meyerdierks A."/>
            <person name="Storesund J.E."/>
            <person name="Kallscheuer N."/>
            <person name="Luecker S."/>
            <person name="Lage O.M."/>
            <person name="Pohl T."/>
            <person name="Merkel B.J."/>
            <person name="Hornburger P."/>
            <person name="Mueller R.-W."/>
            <person name="Bruemmer F."/>
            <person name="Labrenz M."/>
            <person name="Spormann A.M."/>
            <person name="Op den Camp H."/>
            <person name="Overmann J."/>
            <person name="Amann R."/>
            <person name="Jetten M.S.M."/>
            <person name="Mascher T."/>
            <person name="Medema M.H."/>
            <person name="Devos D.P."/>
            <person name="Kaster A.-K."/>
            <person name="Ovreas L."/>
            <person name="Rohde M."/>
            <person name="Galperin M.Y."/>
            <person name="Jogler C."/>
        </authorList>
    </citation>
    <scope>NUCLEOTIDE SEQUENCE [LARGE SCALE GENOMIC DNA]</scope>
    <source>
        <strain evidence="12 13">Q31a</strain>
    </source>
</reference>
<dbReference type="InterPro" id="IPR051447">
    <property type="entry name" value="Lipoprotein-release_system"/>
</dbReference>
<dbReference type="EMBL" id="CP036298">
    <property type="protein sequence ID" value="QDV25652.1"/>
    <property type="molecule type" value="Genomic_DNA"/>
</dbReference>
<evidence type="ECO:0000256" key="1">
    <source>
        <dbReference type="ARBA" id="ARBA00004651"/>
    </source>
</evidence>
<feature type="transmembrane region" description="Helical" evidence="9">
    <location>
        <begin position="482"/>
        <end position="510"/>
    </location>
</feature>
<evidence type="ECO:0000256" key="2">
    <source>
        <dbReference type="ARBA" id="ARBA00005236"/>
    </source>
</evidence>
<feature type="coiled-coil region" evidence="7">
    <location>
        <begin position="166"/>
        <end position="193"/>
    </location>
</feature>
<dbReference type="KEGG" id="ahel:Q31a_39780"/>
<accession>A0A518GAN0</accession>
<evidence type="ECO:0000313" key="12">
    <source>
        <dbReference type="EMBL" id="QDV25652.1"/>
    </source>
</evidence>
<dbReference type="Proteomes" id="UP000318017">
    <property type="component" value="Chromosome"/>
</dbReference>
<keyword evidence="7" id="KW-0175">Coiled coil</keyword>
<evidence type="ECO:0000313" key="13">
    <source>
        <dbReference type="Proteomes" id="UP000318017"/>
    </source>
</evidence>
<dbReference type="InterPro" id="IPR003838">
    <property type="entry name" value="ABC3_permease_C"/>
</dbReference>
<keyword evidence="6 9" id="KW-0472">Membrane</keyword>
<gene>
    <name evidence="12" type="primary">lolE</name>
    <name evidence="12" type="ORF">Q31a_39780</name>
</gene>
<evidence type="ECO:0000256" key="8">
    <source>
        <dbReference type="SAM" id="MobiDB-lite"/>
    </source>
</evidence>
<keyword evidence="5 9" id="KW-1133">Transmembrane helix</keyword>
<keyword evidence="13" id="KW-1185">Reference proteome</keyword>
<dbReference type="RefSeq" id="WP_145081037.1">
    <property type="nucleotide sequence ID" value="NZ_CP036298.1"/>
</dbReference>
<evidence type="ECO:0000256" key="7">
    <source>
        <dbReference type="SAM" id="Coils"/>
    </source>
</evidence>
<feature type="region of interest" description="Disordered" evidence="8">
    <location>
        <begin position="200"/>
        <end position="234"/>
    </location>
</feature>
<dbReference type="PANTHER" id="PTHR30489">
    <property type="entry name" value="LIPOPROTEIN-RELEASING SYSTEM TRANSMEMBRANE PROTEIN LOLE"/>
    <property type="match status" value="1"/>
</dbReference>
<feature type="transmembrane region" description="Helical" evidence="9">
    <location>
        <begin position="539"/>
        <end position="562"/>
    </location>
</feature>
<evidence type="ECO:0000259" key="11">
    <source>
        <dbReference type="Pfam" id="PF12704"/>
    </source>
</evidence>